<protein>
    <submittedName>
        <fullName evidence="2">ORF6N domain-containing protein</fullName>
    </submittedName>
</protein>
<name>A0A3T7RYE1_SALET</name>
<evidence type="ECO:0000259" key="1">
    <source>
        <dbReference type="Pfam" id="PF10543"/>
    </source>
</evidence>
<dbReference type="Pfam" id="PF10543">
    <property type="entry name" value="ORF6N"/>
    <property type="match status" value="1"/>
</dbReference>
<dbReference type="AlphaFoldDB" id="A0A3T7RYE1"/>
<comment type="caution">
    <text evidence="2">The sequence shown here is derived from an EMBL/GenBank/DDBJ whole genome shotgun (WGS) entry which is preliminary data.</text>
</comment>
<organism evidence="2">
    <name type="scientific">Salmonella enterica I</name>
    <dbReference type="NCBI Taxonomy" id="59201"/>
    <lineage>
        <taxon>Bacteria</taxon>
        <taxon>Pseudomonadati</taxon>
        <taxon>Pseudomonadota</taxon>
        <taxon>Gammaproteobacteria</taxon>
        <taxon>Enterobacterales</taxon>
        <taxon>Enterobacteriaceae</taxon>
        <taxon>Salmonella</taxon>
    </lineage>
</organism>
<sequence length="244" mass="28218">MNTVTINNKQLPEIEYRGQRVVTLKMIDEVHQRPEGTARKRFNDNKCRFVEGEDYFVRNSDEAREMGVTAPNGIIFLTESGYLMLVKSFTDDLAWKVQRELVNNYFRTREPLTEIEMIAAMAADAVRQQKRLNQVEVRIETVTEAVENIKRGNMRAGYVGYRQVVAKSGMTDAKCRNLVNAYRIPTDTHEFMTPDGLLSRRAIVELEPFMEAFHQMMSEAEPRGTRWYHPKMGLFQAIGWEGKA</sequence>
<dbReference type="Proteomes" id="UP000839671">
    <property type="component" value="Unassembled WGS sequence"/>
</dbReference>
<proteinExistence type="predicted"/>
<reference evidence="2" key="1">
    <citation type="submission" date="2018-06" db="EMBL/GenBank/DDBJ databases">
        <authorList>
            <person name="Ashton P.M."/>
            <person name="Dallman T."/>
            <person name="Nair S."/>
            <person name="De Pinna E."/>
            <person name="Peters T."/>
            <person name="Grant K."/>
        </authorList>
    </citation>
    <scope>NUCLEOTIDE SEQUENCE [LARGE SCALE GENOMIC DNA]</scope>
    <source>
        <strain evidence="2">310211</strain>
    </source>
</reference>
<accession>A0A3T7RYE1</accession>
<dbReference type="InterPro" id="IPR018873">
    <property type="entry name" value="KilA-N_DNA-bd_domain"/>
</dbReference>
<gene>
    <name evidence="2" type="ORF">DM051_11725</name>
</gene>
<evidence type="ECO:0000313" key="2">
    <source>
        <dbReference type="EMBL" id="EAA1977961.1"/>
    </source>
</evidence>
<feature type="domain" description="KilA-N DNA-binding" evidence="1">
    <location>
        <begin position="14"/>
        <end position="88"/>
    </location>
</feature>
<dbReference type="EMBL" id="AAAATI010000012">
    <property type="protein sequence ID" value="EAA1977961.1"/>
    <property type="molecule type" value="Genomic_DNA"/>
</dbReference>